<accession>A0A4Q2CZV3</accession>
<name>A0A4Q2CZV3_9AGAR</name>
<gene>
    <name evidence="1" type="ORF">EST38_g13413</name>
</gene>
<dbReference type="EMBL" id="SDEE01001240">
    <property type="protein sequence ID" value="RXW12440.1"/>
    <property type="molecule type" value="Genomic_DNA"/>
</dbReference>
<evidence type="ECO:0000313" key="1">
    <source>
        <dbReference type="EMBL" id="RXW12440.1"/>
    </source>
</evidence>
<keyword evidence="2" id="KW-1185">Reference proteome</keyword>
<proteinExistence type="predicted"/>
<protein>
    <submittedName>
        <fullName evidence="1">Uncharacterized protein</fullName>
    </submittedName>
</protein>
<dbReference type="Proteomes" id="UP000290288">
    <property type="component" value="Unassembled WGS sequence"/>
</dbReference>
<reference evidence="1 2" key="1">
    <citation type="submission" date="2019-01" db="EMBL/GenBank/DDBJ databases">
        <title>Draft genome sequence of Psathyrella aberdarensis IHI B618.</title>
        <authorList>
            <person name="Buettner E."/>
            <person name="Kellner H."/>
        </authorList>
    </citation>
    <scope>NUCLEOTIDE SEQUENCE [LARGE SCALE GENOMIC DNA]</scope>
    <source>
        <strain evidence="1 2">IHI B618</strain>
    </source>
</reference>
<dbReference type="AlphaFoldDB" id="A0A4Q2CZV3"/>
<sequence>MWIHQGDKDVPVEAIESNNNNYSGLSREDNNNNNGLYANQMLYFALLKFHPSSSQHINRPDIVKDQARYLPDTLEEVHSHLIAAVGDLCVLLDADVCLVSRHNSTQILSNSPELELLPGVVNKEYDSTKVSRLAPAVGSDARGGRTSTEKDMLCFLSRLRMPPSTLVYSHMISSAASTTASCELELDLCSLWYLFLSSYSFQAGREGDTCCSPYTEVSQPDNEEDSGSSIIWVWGWPGGGCTRRRGAAAALGQDNVHAIEATARVACICVDKLLLIGRSAHYR</sequence>
<organism evidence="1 2">
    <name type="scientific">Candolleomyces aberdarensis</name>
    <dbReference type="NCBI Taxonomy" id="2316362"/>
    <lineage>
        <taxon>Eukaryota</taxon>
        <taxon>Fungi</taxon>
        <taxon>Dikarya</taxon>
        <taxon>Basidiomycota</taxon>
        <taxon>Agaricomycotina</taxon>
        <taxon>Agaricomycetes</taxon>
        <taxon>Agaricomycetidae</taxon>
        <taxon>Agaricales</taxon>
        <taxon>Agaricineae</taxon>
        <taxon>Psathyrellaceae</taxon>
        <taxon>Candolleomyces</taxon>
    </lineage>
</organism>
<comment type="caution">
    <text evidence="1">The sequence shown here is derived from an EMBL/GenBank/DDBJ whole genome shotgun (WGS) entry which is preliminary data.</text>
</comment>
<evidence type="ECO:0000313" key="2">
    <source>
        <dbReference type="Proteomes" id="UP000290288"/>
    </source>
</evidence>